<proteinExistence type="predicted"/>
<evidence type="ECO:0008006" key="4">
    <source>
        <dbReference type="Google" id="ProtNLM"/>
    </source>
</evidence>
<protein>
    <recommendedName>
        <fullName evidence="4">Transmembrane protein</fullName>
    </recommendedName>
</protein>
<evidence type="ECO:0000313" key="2">
    <source>
        <dbReference type="EMBL" id="KAB1202661.1"/>
    </source>
</evidence>
<comment type="caution">
    <text evidence="2">The sequence shown here is derived from an EMBL/GenBank/DDBJ whole genome shotgun (WGS) entry which is preliminary data.</text>
</comment>
<evidence type="ECO:0000256" key="1">
    <source>
        <dbReference type="SAM" id="Phobius"/>
    </source>
</evidence>
<accession>A0A6A1UQW1</accession>
<feature type="transmembrane region" description="Helical" evidence="1">
    <location>
        <begin position="247"/>
        <end position="268"/>
    </location>
</feature>
<feature type="transmembrane region" description="Helical" evidence="1">
    <location>
        <begin position="69"/>
        <end position="91"/>
    </location>
</feature>
<sequence>MTCGFRAGETSILFGFSSTELPHSFAWLGYYTKSLPQLELLPSISTHSKITSSFSDINPSASFDSWMSIRWTFALVTVYFALGTIVSAYGCQLSAEKPASEKVKGTGNLKSHYAQEEIQQKLRFWGYLMQTTYLTCAGAVMLTDLVFWCILLPFLLGEQFSLTLGDGLFEAEVHCNNDTSNVECFALYNAANQIESVLIGCLHSLNAVFLLLDAALNNLTCAGAVMLTDLVFWCILLPFLLGEQFSLTLLIGCLHSLNAVFLLLDAALNNLPFPWFGFAYFVLWSCLYVSFQWVLHACGFTWWPYPFLELRTPWAPVWYLCLALVHIPCYAIYAVLIKMKHSVLPGLFPRAFVLRSH</sequence>
<dbReference type="EMBL" id="RXIC02000026">
    <property type="protein sequence ID" value="KAB1202661.1"/>
    <property type="molecule type" value="Genomic_DNA"/>
</dbReference>
<keyword evidence="1" id="KW-1133">Transmembrane helix</keyword>
<feature type="transmembrane region" description="Helical" evidence="1">
    <location>
        <begin position="223"/>
        <end position="241"/>
    </location>
</feature>
<organism evidence="2 3">
    <name type="scientific">Morella rubra</name>
    <name type="common">Chinese bayberry</name>
    <dbReference type="NCBI Taxonomy" id="262757"/>
    <lineage>
        <taxon>Eukaryota</taxon>
        <taxon>Viridiplantae</taxon>
        <taxon>Streptophyta</taxon>
        <taxon>Embryophyta</taxon>
        <taxon>Tracheophyta</taxon>
        <taxon>Spermatophyta</taxon>
        <taxon>Magnoliopsida</taxon>
        <taxon>eudicotyledons</taxon>
        <taxon>Gunneridae</taxon>
        <taxon>Pentapetalae</taxon>
        <taxon>rosids</taxon>
        <taxon>fabids</taxon>
        <taxon>Fagales</taxon>
        <taxon>Myricaceae</taxon>
        <taxon>Morella</taxon>
    </lineage>
</organism>
<dbReference type="PANTHER" id="PTHR12242">
    <property type="entry name" value="OS02G0130600 PROTEIN-RELATED"/>
    <property type="match status" value="1"/>
</dbReference>
<reference evidence="2 3" key="1">
    <citation type="journal article" date="2019" name="Plant Biotechnol. J.">
        <title>The red bayberry genome and genetic basis of sex determination.</title>
        <authorList>
            <person name="Jia H.M."/>
            <person name="Jia H.J."/>
            <person name="Cai Q.L."/>
            <person name="Wang Y."/>
            <person name="Zhao H.B."/>
            <person name="Yang W.F."/>
            <person name="Wang G.Y."/>
            <person name="Li Y.H."/>
            <person name="Zhan D.L."/>
            <person name="Shen Y.T."/>
            <person name="Niu Q.F."/>
            <person name="Chang L."/>
            <person name="Qiu J."/>
            <person name="Zhao L."/>
            <person name="Xie H.B."/>
            <person name="Fu W.Y."/>
            <person name="Jin J."/>
            <person name="Li X.W."/>
            <person name="Jiao Y."/>
            <person name="Zhou C.C."/>
            <person name="Tu T."/>
            <person name="Chai C.Y."/>
            <person name="Gao J.L."/>
            <person name="Fan L.J."/>
            <person name="van de Weg E."/>
            <person name="Wang J.Y."/>
            <person name="Gao Z.S."/>
        </authorList>
    </citation>
    <scope>NUCLEOTIDE SEQUENCE [LARGE SCALE GENOMIC DNA]</scope>
    <source>
        <tissue evidence="2">Leaves</tissue>
    </source>
</reference>
<keyword evidence="1" id="KW-0472">Membrane</keyword>
<feature type="transmembrane region" description="Helical" evidence="1">
    <location>
        <begin position="317"/>
        <end position="336"/>
    </location>
</feature>
<dbReference type="Proteomes" id="UP000516437">
    <property type="component" value="Chromosome 8"/>
</dbReference>
<gene>
    <name evidence="2" type="ORF">CJ030_MR8G012613</name>
</gene>
<dbReference type="GO" id="GO:0016020">
    <property type="term" value="C:membrane"/>
    <property type="evidence" value="ECO:0007669"/>
    <property type="project" value="TreeGrafter"/>
</dbReference>
<feature type="transmembrane region" description="Helical" evidence="1">
    <location>
        <begin position="131"/>
        <end position="156"/>
    </location>
</feature>
<dbReference type="OrthoDB" id="419711at2759"/>
<name>A0A6A1UQW1_9ROSI</name>
<feature type="transmembrane region" description="Helical" evidence="1">
    <location>
        <begin position="197"/>
        <end position="216"/>
    </location>
</feature>
<evidence type="ECO:0000313" key="3">
    <source>
        <dbReference type="Proteomes" id="UP000516437"/>
    </source>
</evidence>
<dbReference type="AlphaFoldDB" id="A0A6A1UQW1"/>
<dbReference type="PANTHER" id="PTHR12242:SF38">
    <property type="entry name" value="TRANSMEMBRANE PROTEIN"/>
    <property type="match status" value="1"/>
</dbReference>
<keyword evidence="3" id="KW-1185">Reference proteome</keyword>
<keyword evidence="1" id="KW-0812">Transmembrane</keyword>
<feature type="transmembrane region" description="Helical" evidence="1">
    <location>
        <begin position="280"/>
        <end position="305"/>
    </location>
</feature>